<protein>
    <submittedName>
        <fullName evidence="1">Uncharacterized protein</fullName>
    </submittedName>
</protein>
<gene>
    <name evidence="1" type="ORF">FocTR4_00013092</name>
</gene>
<accession>A0A5C6SKI2</accession>
<dbReference type="Proteomes" id="UP000321331">
    <property type="component" value="Unassembled WGS sequence"/>
</dbReference>
<dbReference type="EMBL" id="VMNF01000012">
    <property type="protein sequence ID" value="TXB98428.1"/>
    <property type="molecule type" value="Genomic_DNA"/>
</dbReference>
<evidence type="ECO:0000313" key="2">
    <source>
        <dbReference type="Proteomes" id="UP000321331"/>
    </source>
</evidence>
<organism evidence="1 2">
    <name type="scientific">Fusarium oxysporum f. sp. cubense</name>
    <dbReference type="NCBI Taxonomy" id="61366"/>
    <lineage>
        <taxon>Eukaryota</taxon>
        <taxon>Fungi</taxon>
        <taxon>Dikarya</taxon>
        <taxon>Ascomycota</taxon>
        <taxon>Pezizomycotina</taxon>
        <taxon>Sordariomycetes</taxon>
        <taxon>Hypocreomycetidae</taxon>
        <taxon>Hypocreales</taxon>
        <taxon>Nectriaceae</taxon>
        <taxon>Fusarium</taxon>
        <taxon>Fusarium oxysporum species complex</taxon>
    </lineage>
</organism>
<name>A0A5C6SKI2_FUSOC</name>
<sequence>MPNLMLFITTPNSEHGHHLDCKFTSRCTHIDHLPFAVLNIRAVGWRSSPPFRPRLTIHTPPSPFLRDWQQKLRAYGYAGLYSTSEELRAVSVPSEAGPLARSHQTKASREIKAKATSMSLLDPTYVIEVLPPWSGLRTRNVVALSLAAALCGAERSGGTWSRQANVGPRTPTYKREKTSVTNWRVREGR</sequence>
<dbReference type="AlphaFoldDB" id="A0A5C6SKI2"/>
<reference evidence="1 2" key="1">
    <citation type="submission" date="2019-07" db="EMBL/GenBank/DDBJ databases">
        <title>The First High-Quality Draft Genome Sequence of the Causal Agent of the Current Panama Disease Epidemic.</title>
        <authorList>
            <person name="Warmington R.J."/>
            <person name="Kay W."/>
            <person name="Jeffries A."/>
            <person name="Bebber D."/>
            <person name="Moore K."/>
            <person name="Studholme D.J."/>
        </authorList>
    </citation>
    <scope>NUCLEOTIDE SEQUENCE [LARGE SCALE GENOMIC DNA]</scope>
    <source>
        <strain evidence="1 2">TR4</strain>
    </source>
</reference>
<proteinExistence type="predicted"/>
<evidence type="ECO:0000313" key="1">
    <source>
        <dbReference type="EMBL" id="TXB98428.1"/>
    </source>
</evidence>
<comment type="caution">
    <text evidence="1">The sequence shown here is derived from an EMBL/GenBank/DDBJ whole genome shotgun (WGS) entry which is preliminary data.</text>
</comment>